<keyword evidence="2" id="KW-0472">Membrane</keyword>
<evidence type="ECO:0000256" key="2">
    <source>
        <dbReference type="SAM" id="Phobius"/>
    </source>
</evidence>
<keyword evidence="4" id="KW-1185">Reference proteome</keyword>
<evidence type="ECO:0000313" key="3">
    <source>
        <dbReference type="EMBL" id="MFD3958805.1"/>
    </source>
</evidence>
<evidence type="ECO:0000256" key="1">
    <source>
        <dbReference type="SAM" id="MobiDB-lite"/>
    </source>
</evidence>
<organism evidence="3 4">
    <name type="scientific">Streptomyces bacillaris</name>
    <dbReference type="NCBI Taxonomy" id="68179"/>
    <lineage>
        <taxon>Bacteria</taxon>
        <taxon>Bacillati</taxon>
        <taxon>Actinomycetota</taxon>
        <taxon>Actinomycetes</taxon>
        <taxon>Kitasatosporales</taxon>
        <taxon>Streptomycetaceae</taxon>
        <taxon>Streptomyces</taxon>
    </lineage>
</organism>
<feature type="region of interest" description="Disordered" evidence="1">
    <location>
        <begin position="1"/>
        <end position="140"/>
    </location>
</feature>
<gene>
    <name evidence="3" type="ORF">ACFWR3_22360</name>
</gene>
<keyword evidence="2" id="KW-1133">Transmembrane helix</keyword>
<proteinExistence type="predicted"/>
<reference evidence="3 4" key="1">
    <citation type="submission" date="2024-09" db="EMBL/GenBank/DDBJ databases">
        <title>The Natural Products Discovery Center: Release of the First 8490 Sequenced Strains for Exploring Actinobacteria Biosynthetic Diversity.</title>
        <authorList>
            <person name="Kalkreuter E."/>
            <person name="Kautsar S.A."/>
            <person name="Yang D."/>
            <person name="Bader C.D."/>
            <person name="Teijaro C.N."/>
            <person name="Fluegel L."/>
            <person name="Davis C.M."/>
            <person name="Simpson J.R."/>
            <person name="Lauterbach L."/>
            <person name="Steele A.D."/>
            <person name="Gui C."/>
            <person name="Meng S."/>
            <person name="Li G."/>
            <person name="Viehrig K."/>
            <person name="Ye F."/>
            <person name="Su P."/>
            <person name="Kiefer A.F."/>
            <person name="Nichols A."/>
            <person name="Cepeda A.J."/>
            <person name="Yan W."/>
            <person name="Fan B."/>
            <person name="Jiang Y."/>
            <person name="Adhikari A."/>
            <person name="Zheng C.-J."/>
            <person name="Schuster L."/>
            <person name="Cowan T.M."/>
            <person name="Smanski M.J."/>
            <person name="Chevrette M.G."/>
            <person name="De Carvalho L.P.S."/>
            <person name="Shen B."/>
        </authorList>
    </citation>
    <scope>NUCLEOTIDE SEQUENCE [LARGE SCALE GENOMIC DNA]</scope>
    <source>
        <strain evidence="3 4">NPDC058584</strain>
    </source>
</reference>
<dbReference type="Proteomes" id="UP001598300">
    <property type="component" value="Unassembled WGS sequence"/>
</dbReference>
<sequence>MSWSVPGSPSGTGPSSALPSGLLPSGVPGSDAAEADDGLSPDSVYVDGAEAPADADSPSPSRSASVEVSGSTAPLAGREAGAGKARPGRSLTPLELAQAESRAEREPPQEAAEEADEPDTAPIGLQDFTPPPDAFTDPAARAARALDAAAVRQVQQVSLGTGIALVGLGLAFLAFRLRRVN</sequence>
<name>A0ABW6DYX4_9ACTN</name>
<feature type="transmembrane region" description="Helical" evidence="2">
    <location>
        <begin position="157"/>
        <end position="175"/>
    </location>
</feature>
<feature type="compositionally biased region" description="Low complexity" evidence="1">
    <location>
        <begin position="47"/>
        <end position="71"/>
    </location>
</feature>
<dbReference type="EMBL" id="JBHXPM010000022">
    <property type="protein sequence ID" value="MFD3958805.1"/>
    <property type="molecule type" value="Genomic_DNA"/>
</dbReference>
<keyword evidence="2" id="KW-0812">Transmembrane</keyword>
<feature type="compositionally biased region" description="Low complexity" evidence="1">
    <location>
        <begin position="1"/>
        <end position="30"/>
    </location>
</feature>
<dbReference type="RefSeq" id="WP_244210026.1">
    <property type="nucleotide sequence ID" value="NZ_JBEPFV010000004.1"/>
</dbReference>
<accession>A0ABW6DYX4</accession>
<comment type="caution">
    <text evidence="3">The sequence shown here is derived from an EMBL/GenBank/DDBJ whole genome shotgun (WGS) entry which is preliminary data.</text>
</comment>
<protein>
    <submittedName>
        <fullName evidence="3">Uncharacterized protein</fullName>
    </submittedName>
</protein>
<evidence type="ECO:0000313" key="4">
    <source>
        <dbReference type="Proteomes" id="UP001598300"/>
    </source>
</evidence>